<organism evidence="2 3">
    <name type="scientific">Trematosphaeria pertusa</name>
    <dbReference type="NCBI Taxonomy" id="390896"/>
    <lineage>
        <taxon>Eukaryota</taxon>
        <taxon>Fungi</taxon>
        <taxon>Dikarya</taxon>
        <taxon>Ascomycota</taxon>
        <taxon>Pezizomycotina</taxon>
        <taxon>Dothideomycetes</taxon>
        <taxon>Pleosporomycetidae</taxon>
        <taxon>Pleosporales</taxon>
        <taxon>Massarineae</taxon>
        <taxon>Trematosphaeriaceae</taxon>
        <taxon>Trematosphaeria</taxon>
    </lineage>
</organism>
<feature type="domain" description="Heterokaryon incompatibility" evidence="1">
    <location>
        <begin position="38"/>
        <end position="167"/>
    </location>
</feature>
<dbReference type="Proteomes" id="UP000800094">
    <property type="component" value="Unassembled WGS sequence"/>
</dbReference>
<evidence type="ECO:0000313" key="3">
    <source>
        <dbReference type="Proteomes" id="UP000800094"/>
    </source>
</evidence>
<reference evidence="2" key="1">
    <citation type="journal article" date="2020" name="Stud. Mycol.">
        <title>101 Dothideomycetes genomes: a test case for predicting lifestyles and emergence of pathogens.</title>
        <authorList>
            <person name="Haridas S."/>
            <person name="Albert R."/>
            <person name="Binder M."/>
            <person name="Bloem J."/>
            <person name="Labutti K."/>
            <person name="Salamov A."/>
            <person name="Andreopoulos B."/>
            <person name="Baker S."/>
            <person name="Barry K."/>
            <person name="Bills G."/>
            <person name="Bluhm B."/>
            <person name="Cannon C."/>
            <person name="Castanera R."/>
            <person name="Culley D."/>
            <person name="Daum C."/>
            <person name="Ezra D."/>
            <person name="Gonzalez J."/>
            <person name="Henrissat B."/>
            <person name="Kuo A."/>
            <person name="Liang C."/>
            <person name="Lipzen A."/>
            <person name="Lutzoni F."/>
            <person name="Magnuson J."/>
            <person name="Mondo S."/>
            <person name="Nolan M."/>
            <person name="Ohm R."/>
            <person name="Pangilinan J."/>
            <person name="Park H.-J."/>
            <person name="Ramirez L."/>
            <person name="Alfaro M."/>
            <person name="Sun H."/>
            <person name="Tritt A."/>
            <person name="Yoshinaga Y."/>
            <person name="Zwiers L.-H."/>
            <person name="Turgeon B."/>
            <person name="Goodwin S."/>
            <person name="Spatafora J."/>
            <person name="Crous P."/>
            <person name="Grigoriev I."/>
        </authorList>
    </citation>
    <scope>NUCLEOTIDE SEQUENCE</scope>
    <source>
        <strain evidence="2">CBS 122368</strain>
    </source>
</reference>
<evidence type="ECO:0000313" key="2">
    <source>
        <dbReference type="EMBL" id="KAF2255827.1"/>
    </source>
</evidence>
<dbReference type="OrthoDB" id="3553147at2759"/>
<dbReference type="AlphaFoldDB" id="A0A6A6J0J3"/>
<dbReference type="GeneID" id="54575990"/>
<name>A0A6A6J0J3_9PLEO</name>
<dbReference type="PANTHER" id="PTHR24148">
    <property type="entry name" value="ANKYRIN REPEAT DOMAIN-CONTAINING PROTEIN 39 HOMOLOG-RELATED"/>
    <property type="match status" value="1"/>
</dbReference>
<evidence type="ECO:0000259" key="1">
    <source>
        <dbReference type="Pfam" id="PF06985"/>
    </source>
</evidence>
<dbReference type="PANTHER" id="PTHR24148:SF73">
    <property type="entry name" value="HET DOMAIN PROTEIN (AFU_ORTHOLOGUE AFUA_8G01020)"/>
    <property type="match status" value="1"/>
</dbReference>
<dbReference type="Pfam" id="PF06985">
    <property type="entry name" value="HET"/>
    <property type="match status" value="1"/>
</dbReference>
<keyword evidence="3" id="KW-1185">Reference proteome</keyword>
<accession>A0A6A6J0J3</accession>
<dbReference type="InterPro" id="IPR052895">
    <property type="entry name" value="HetReg/Transcr_Mod"/>
</dbReference>
<sequence>PLSSASDDIRLLQLLPGDHDEPIVCNLFHVESVDLYDYEALSYVWGSVDSPRIIYVNGWEMAITENLDTALRALRHEQECRLLWLDAICIDQSLIPEKTRQVGKMGDIYKAAARVLVFLGPQTEASDTVIDFFEDGYSKLPDLGHNTKAFVDVLFRPWFSRVWVRQEYIRAK</sequence>
<feature type="non-terminal residue" evidence="2">
    <location>
        <position position="172"/>
    </location>
</feature>
<dbReference type="EMBL" id="ML987189">
    <property type="protein sequence ID" value="KAF2255827.1"/>
    <property type="molecule type" value="Genomic_DNA"/>
</dbReference>
<dbReference type="RefSeq" id="XP_033690831.1">
    <property type="nucleotide sequence ID" value="XM_033822660.1"/>
</dbReference>
<proteinExistence type="predicted"/>
<feature type="non-terminal residue" evidence="2">
    <location>
        <position position="1"/>
    </location>
</feature>
<gene>
    <name evidence="2" type="ORF">BU26DRAFT_387192</name>
</gene>
<dbReference type="InterPro" id="IPR010730">
    <property type="entry name" value="HET"/>
</dbReference>
<protein>
    <submittedName>
        <fullName evidence="2">HET-domain-containing protein</fullName>
    </submittedName>
</protein>